<keyword evidence="1" id="KW-0812">Transmembrane</keyword>
<reference evidence="2" key="1">
    <citation type="submission" date="2024-05" db="EMBL/GenBank/DDBJ databases">
        <authorList>
            <person name="Kim S."/>
            <person name="Heo J."/>
            <person name="Choi H."/>
            <person name="Choi Y."/>
            <person name="Kwon S.-W."/>
            <person name="Kim Y."/>
        </authorList>
    </citation>
    <scope>NUCLEOTIDE SEQUENCE</scope>
    <source>
        <strain evidence="2">KACC 23699</strain>
    </source>
</reference>
<evidence type="ECO:0000313" key="2">
    <source>
        <dbReference type="EMBL" id="XBO44582.1"/>
    </source>
</evidence>
<name>A0AAU7JVZ9_9MICO</name>
<keyword evidence="1" id="KW-0472">Membrane</keyword>
<dbReference type="AlphaFoldDB" id="A0AAU7JVZ9"/>
<feature type="transmembrane region" description="Helical" evidence="1">
    <location>
        <begin position="156"/>
        <end position="179"/>
    </location>
</feature>
<feature type="transmembrane region" description="Helical" evidence="1">
    <location>
        <begin position="468"/>
        <end position="493"/>
    </location>
</feature>
<proteinExistence type="predicted"/>
<gene>
    <name evidence="2" type="ORF">ABEG17_04355</name>
</gene>
<evidence type="ECO:0000256" key="1">
    <source>
        <dbReference type="SAM" id="Phobius"/>
    </source>
</evidence>
<feature type="transmembrane region" description="Helical" evidence="1">
    <location>
        <begin position="191"/>
        <end position="210"/>
    </location>
</feature>
<feature type="transmembrane region" description="Helical" evidence="1">
    <location>
        <begin position="395"/>
        <end position="420"/>
    </location>
</feature>
<feature type="transmembrane region" description="Helical" evidence="1">
    <location>
        <begin position="440"/>
        <end position="461"/>
    </location>
</feature>
<feature type="transmembrane region" description="Helical" evidence="1">
    <location>
        <begin position="305"/>
        <end position="322"/>
    </location>
</feature>
<evidence type="ECO:0008006" key="3">
    <source>
        <dbReference type="Google" id="ProtNLM"/>
    </source>
</evidence>
<feature type="transmembrane region" description="Helical" evidence="1">
    <location>
        <begin position="21"/>
        <end position="41"/>
    </location>
</feature>
<feature type="transmembrane region" description="Helical" evidence="1">
    <location>
        <begin position="124"/>
        <end position="150"/>
    </location>
</feature>
<feature type="transmembrane region" description="Helical" evidence="1">
    <location>
        <begin position="513"/>
        <end position="533"/>
    </location>
</feature>
<keyword evidence="1" id="KW-1133">Transmembrane helix</keyword>
<dbReference type="EMBL" id="CP157483">
    <property type="protein sequence ID" value="XBO44582.1"/>
    <property type="molecule type" value="Genomic_DNA"/>
</dbReference>
<sequence>MRSGFTGTVRLTRLALRRDRVTLPAWVVGMAAFTAATTALFNDNYTRHPELLGLDTRIVVENPGMRVLGLVTGPTVGGYALHRDGLTLAVLAAMMSVLAVVRHTRQSEELGREEILGAGVVGRYASLTAATAVTLAANLALALMLALGLMLAGQPVAGSMVGGASIALVGVFFTGVAAVTSQLASTSRGAIGLASAGLGAAFGLAALGNMTGTVDAAALRVTSTWPTWLSPIGWGQQMRPFADDLWWPLGLAVVGVGCLFLVSVTLAARRDVGRGMWPERRGASLASPALLSPFGLVWRLQRGTLLGWSLGLVGFGLIFGALSDQISGLTGAATQWYKGFGGEADLLGAYWASMMQIAGTTVSIYVATIVLRLHHDEAQGTAESVLATAVSRLRWLGAYALNALAGATVLMGGFALAMGITGGSTLGGTPALLGDLVGAAAVQLPAIAVLGAAALAVTAVVPRWSPGLVWALVVATIVTGPMFGPSLGLPSWLLNLSPFTHVPNAPATAATPAPILGLSLAGLLLALWSITVIRRRNLALPA</sequence>
<organism evidence="2">
    <name type="scientific">Pedococcus sp. KACC 23699</name>
    <dbReference type="NCBI Taxonomy" id="3149228"/>
    <lineage>
        <taxon>Bacteria</taxon>
        <taxon>Bacillati</taxon>
        <taxon>Actinomycetota</taxon>
        <taxon>Actinomycetes</taxon>
        <taxon>Micrococcales</taxon>
        <taxon>Intrasporangiaceae</taxon>
        <taxon>Pedococcus</taxon>
    </lineage>
</organism>
<accession>A0AAU7JVZ9</accession>
<feature type="transmembrane region" description="Helical" evidence="1">
    <location>
        <begin position="245"/>
        <end position="268"/>
    </location>
</feature>
<feature type="transmembrane region" description="Helical" evidence="1">
    <location>
        <begin position="349"/>
        <end position="374"/>
    </location>
</feature>
<dbReference type="RefSeq" id="WP_406832067.1">
    <property type="nucleotide sequence ID" value="NZ_CP157483.1"/>
</dbReference>
<protein>
    <recommendedName>
        <fullName evidence="3">Polyketide antibiotic transporter</fullName>
    </recommendedName>
</protein>
<feature type="transmembrane region" description="Helical" evidence="1">
    <location>
        <begin position="85"/>
        <end position="103"/>
    </location>
</feature>